<dbReference type="InterPro" id="IPR013818">
    <property type="entry name" value="Lipase"/>
</dbReference>
<dbReference type="GO" id="GO:0008970">
    <property type="term" value="F:phospholipase A1 activity"/>
    <property type="evidence" value="ECO:0007669"/>
    <property type="project" value="UniProtKB-EC"/>
</dbReference>
<evidence type="ECO:0000313" key="12">
    <source>
        <dbReference type="RefSeq" id="XP_017891597.1"/>
    </source>
</evidence>
<dbReference type="PANTHER" id="PTHR11610:SF173">
    <property type="entry name" value="LIPASE DOMAIN-CONTAINING PROTEIN-RELATED"/>
    <property type="match status" value="1"/>
</dbReference>
<keyword evidence="6" id="KW-0378">Hydrolase</keyword>
<evidence type="ECO:0000256" key="4">
    <source>
        <dbReference type="ARBA" id="ARBA00013179"/>
    </source>
</evidence>
<dbReference type="GO" id="GO:0005615">
    <property type="term" value="C:extracellular space"/>
    <property type="evidence" value="ECO:0007669"/>
    <property type="project" value="TreeGrafter"/>
</dbReference>
<evidence type="ECO:0000256" key="5">
    <source>
        <dbReference type="ARBA" id="ARBA00022525"/>
    </source>
</evidence>
<feature type="chain" id="PRO_5042528083" description="phospholipase A1" evidence="9">
    <location>
        <begin position="22"/>
        <end position="315"/>
    </location>
</feature>
<dbReference type="Gene3D" id="3.40.50.1820">
    <property type="entry name" value="alpha/beta hydrolase"/>
    <property type="match status" value="1"/>
</dbReference>
<gene>
    <name evidence="12" type="primary">LOC108631893</name>
</gene>
<evidence type="ECO:0000259" key="10">
    <source>
        <dbReference type="Pfam" id="PF00151"/>
    </source>
</evidence>
<dbReference type="PANTHER" id="PTHR11610">
    <property type="entry name" value="LIPASE"/>
    <property type="match status" value="1"/>
</dbReference>
<evidence type="ECO:0000256" key="2">
    <source>
        <dbReference type="ARBA" id="ARBA00004613"/>
    </source>
</evidence>
<keyword evidence="9" id="KW-0732">Signal</keyword>
<keyword evidence="5" id="KW-0964">Secreted</keyword>
<comment type="similarity">
    <text evidence="3 8">Belongs to the AB hydrolase superfamily. Lipase family.</text>
</comment>
<evidence type="ECO:0000313" key="11">
    <source>
        <dbReference type="Proteomes" id="UP000694925"/>
    </source>
</evidence>
<feature type="domain" description="Lipase" evidence="10">
    <location>
        <begin position="46"/>
        <end position="283"/>
    </location>
</feature>
<reference evidence="12" key="1">
    <citation type="submission" date="2025-08" db="UniProtKB">
        <authorList>
            <consortium name="RefSeq"/>
        </authorList>
    </citation>
    <scope>IDENTIFICATION</scope>
    <source>
        <tissue evidence="12">Whole body</tissue>
    </source>
</reference>
<dbReference type="GeneID" id="108631893"/>
<organism evidence="11 12">
    <name type="scientific">Ceratina calcarata</name>
    <dbReference type="NCBI Taxonomy" id="156304"/>
    <lineage>
        <taxon>Eukaryota</taxon>
        <taxon>Metazoa</taxon>
        <taxon>Ecdysozoa</taxon>
        <taxon>Arthropoda</taxon>
        <taxon>Hexapoda</taxon>
        <taxon>Insecta</taxon>
        <taxon>Pterygota</taxon>
        <taxon>Neoptera</taxon>
        <taxon>Endopterygota</taxon>
        <taxon>Hymenoptera</taxon>
        <taxon>Apocrita</taxon>
        <taxon>Aculeata</taxon>
        <taxon>Apoidea</taxon>
        <taxon>Anthophila</taxon>
        <taxon>Apidae</taxon>
        <taxon>Ceratina</taxon>
        <taxon>Zadontomerus</taxon>
    </lineage>
</organism>
<accession>A0AAJ7JF00</accession>
<dbReference type="CDD" id="cd00707">
    <property type="entry name" value="Pancreat_lipase_like"/>
    <property type="match status" value="1"/>
</dbReference>
<dbReference type="InterPro" id="IPR033906">
    <property type="entry name" value="Lipase_N"/>
</dbReference>
<evidence type="ECO:0000256" key="3">
    <source>
        <dbReference type="ARBA" id="ARBA00010701"/>
    </source>
</evidence>
<dbReference type="KEGG" id="ccal:108631893"/>
<dbReference type="GO" id="GO:0017171">
    <property type="term" value="F:serine hydrolase activity"/>
    <property type="evidence" value="ECO:0007669"/>
    <property type="project" value="TreeGrafter"/>
</dbReference>
<dbReference type="InterPro" id="IPR000734">
    <property type="entry name" value="TAG_lipase"/>
</dbReference>
<evidence type="ECO:0000256" key="8">
    <source>
        <dbReference type="RuleBase" id="RU004262"/>
    </source>
</evidence>
<keyword evidence="7" id="KW-1015">Disulfide bond</keyword>
<comment type="catalytic activity">
    <reaction evidence="1">
        <text>a 1,2-diacyl-sn-glycero-3-phosphocholine + H2O = a 2-acyl-sn-glycero-3-phosphocholine + a fatty acid + H(+)</text>
        <dbReference type="Rhea" id="RHEA:18689"/>
        <dbReference type="ChEBI" id="CHEBI:15377"/>
        <dbReference type="ChEBI" id="CHEBI:15378"/>
        <dbReference type="ChEBI" id="CHEBI:28868"/>
        <dbReference type="ChEBI" id="CHEBI:57643"/>
        <dbReference type="ChEBI" id="CHEBI:57875"/>
        <dbReference type="EC" id="3.1.1.32"/>
    </reaction>
</comment>
<evidence type="ECO:0000256" key="1">
    <source>
        <dbReference type="ARBA" id="ARBA00000111"/>
    </source>
</evidence>
<dbReference type="InterPro" id="IPR029058">
    <property type="entry name" value="AB_hydrolase_fold"/>
</dbReference>
<dbReference type="PRINTS" id="PR00821">
    <property type="entry name" value="TAGLIPASE"/>
</dbReference>
<proteinExistence type="inferred from homology"/>
<dbReference type="RefSeq" id="XP_017891597.1">
    <property type="nucleotide sequence ID" value="XM_018036108.2"/>
</dbReference>
<dbReference type="Pfam" id="PF00151">
    <property type="entry name" value="Lipase"/>
    <property type="match status" value="1"/>
</dbReference>
<feature type="signal peptide" evidence="9">
    <location>
        <begin position="1"/>
        <end position="21"/>
    </location>
</feature>
<evidence type="ECO:0000256" key="7">
    <source>
        <dbReference type="ARBA" id="ARBA00023157"/>
    </source>
</evidence>
<dbReference type="SUPFAM" id="SSF53474">
    <property type="entry name" value="alpha/beta-Hydrolases"/>
    <property type="match status" value="1"/>
</dbReference>
<evidence type="ECO:0000256" key="6">
    <source>
        <dbReference type="ARBA" id="ARBA00022801"/>
    </source>
</evidence>
<dbReference type="EC" id="3.1.1.32" evidence="4"/>
<keyword evidence="11" id="KW-1185">Reference proteome</keyword>
<dbReference type="AlphaFoldDB" id="A0AAJ7JF00"/>
<dbReference type="GO" id="GO:0016042">
    <property type="term" value="P:lipid catabolic process"/>
    <property type="evidence" value="ECO:0007669"/>
    <property type="project" value="TreeGrafter"/>
</dbReference>
<name>A0AAJ7JF00_9HYME</name>
<sequence length="315" mass="34373">MIAKALFTLLFSSVLLTVSSAHLWDAYVHMVNFTVHDVESLALPNVDTISFNLYTRQNPENGTLITLNDARSVQASYWNMTKPTAILIHGWNSDGSSEFNTKIRDAFFQVMDINVIVVDWGKIARDLVYSTVVFDVPYVAKHVAAFIDFLRTNANLRYSNLKIIGHSLGAHVAGLAAKYVSSNGLVAELVGLDPAKPLYEAQGPDGRIDRSQAQYVEIVHTCAGLLGLAKSLGTSDFYANDGRDQPGCSIDLTGGCAHERSYLYFIESIKNPKGFPGISESDRSTAYMGGATLDLSAKGSYHFNTTGTPPYTVNN</sequence>
<protein>
    <recommendedName>
        <fullName evidence="4">phospholipase A1</fullName>
        <ecNumber evidence="4">3.1.1.32</ecNumber>
    </recommendedName>
</protein>
<dbReference type="Proteomes" id="UP000694925">
    <property type="component" value="Unplaced"/>
</dbReference>
<comment type="subcellular location">
    <subcellularLocation>
        <location evidence="2">Secreted</location>
    </subcellularLocation>
</comment>
<evidence type="ECO:0000256" key="9">
    <source>
        <dbReference type="SAM" id="SignalP"/>
    </source>
</evidence>